<evidence type="ECO:0000256" key="10">
    <source>
        <dbReference type="ARBA" id="ARBA00049551"/>
    </source>
</evidence>
<keyword evidence="7" id="KW-0520">NAD</keyword>
<evidence type="ECO:0000256" key="8">
    <source>
        <dbReference type="ARBA" id="ARBA00023136"/>
    </source>
</evidence>
<comment type="catalytic activity">
    <reaction evidence="10">
        <text>a ubiquinone + NADH + 5 H(+)(in) = a ubiquinol + NAD(+) + 4 H(+)(out)</text>
        <dbReference type="Rhea" id="RHEA:29091"/>
        <dbReference type="Rhea" id="RHEA-COMP:9565"/>
        <dbReference type="Rhea" id="RHEA-COMP:9566"/>
        <dbReference type="ChEBI" id="CHEBI:15378"/>
        <dbReference type="ChEBI" id="CHEBI:16389"/>
        <dbReference type="ChEBI" id="CHEBI:17976"/>
        <dbReference type="ChEBI" id="CHEBI:57540"/>
        <dbReference type="ChEBI" id="CHEBI:57945"/>
        <dbReference type="EC" id="7.1.1.2"/>
    </reaction>
</comment>
<dbReference type="AlphaFoldDB" id="A0A6B9VYF7"/>
<organism evidence="12">
    <name type="scientific">Homoeoxipha nigripes</name>
    <dbReference type="NCBI Taxonomy" id="2697520"/>
    <lineage>
        <taxon>Eukaryota</taxon>
        <taxon>Metazoa</taxon>
        <taxon>Ecdysozoa</taxon>
        <taxon>Arthropoda</taxon>
        <taxon>Hexapoda</taxon>
        <taxon>Insecta</taxon>
        <taxon>Pterygota</taxon>
        <taxon>Neoptera</taxon>
        <taxon>Polyneoptera</taxon>
        <taxon>Orthoptera</taxon>
        <taxon>Ensifera</taxon>
        <taxon>Gryllidea</taxon>
        <taxon>Grylloidea</taxon>
        <taxon>Trigonidiidae</taxon>
        <taxon>Trigonidiinae</taxon>
        <taxon>Homoeoxipha</taxon>
    </lineage>
</organism>
<feature type="transmembrane region" description="Helical" evidence="11">
    <location>
        <begin position="6"/>
        <end position="21"/>
    </location>
</feature>
<proteinExistence type="inferred from homology"/>
<keyword evidence="4 11" id="KW-0812">Transmembrane</keyword>
<evidence type="ECO:0000256" key="3">
    <source>
        <dbReference type="ARBA" id="ARBA00016612"/>
    </source>
</evidence>
<evidence type="ECO:0000256" key="5">
    <source>
        <dbReference type="ARBA" id="ARBA00022967"/>
    </source>
</evidence>
<evidence type="ECO:0000256" key="1">
    <source>
        <dbReference type="ARBA" id="ARBA00004141"/>
    </source>
</evidence>
<dbReference type="GO" id="GO:0016020">
    <property type="term" value="C:membrane"/>
    <property type="evidence" value="ECO:0007669"/>
    <property type="project" value="UniProtKB-SubCell"/>
</dbReference>
<reference evidence="12" key="1">
    <citation type="journal article" date="2019" name="Sci. Rep.">
        <title>Mitochondrial genome characterization of the family Trigonidiidae (Orthoptera) reveals novel structural features and nad1 transcript ends.</title>
        <authorList>
            <person name="Ma C."/>
            <person name="Wang Y."/>
            <person name="Zhang L."/>
            <person name="Li J."/>
        </authorList>
    </citation>
    <scope>NUCLEOTIDE SEQUENCE</scope>
</reference>
<keyword evidence="8 11" id="KW-0472">Membrane</keyword>
<dbReference type="GO" id="GO:0008137">
    <property type="term" value="F:NADH dehydrogenase (ubiquinone) activity"/>
    <property type="evidence" value="ECO:0007669"/>
    <property type="project" value="UniProtKB-EC"/>
</dbReference>
<evidence type="ECO:0000256" key="7">
    <source>
        <dbReference type="ARBA" id="ARBA00023027"/>
    </source>
</evidence>
<protein>
    <recommendedName>
        <fullName evidence="3">NADH-ubiquinone oxidoreductase chain 4L</fullName>
    </recommendedName>
    <alternativeName>
        <fullName evidence="9">NADH dehydrogenase subunit 4L</fullName>
    </alternativeName>
</protein>
<evidence type="ECO:0000256" key="11">
    <source>
        <dbReference type="SAM" id="Phobius"/>
    </source>
</evidence>
<evidence type="ECO:0000256" key="2">
    <source>
        <dbReference type="ARBA" id="ARBA00010519"/>
    </source>
</evidence>
<dbReference type="Pfam" id="PF00420">
    <property type="entry name" value="Oxidored_q2"/>
    <property type="match status" value="1"/>
</dbReference>
<keyword evidence="5" id="KW-1278">Translocase</keyword>
<name>A0A6B9VYF7_9ORTH</name>
<sequence>MVKFILYFIFVMYLSGLWMFTSKRKHFLITLLSLEYMVLSVFLCLALYLSWMLFEMYYLLMFLVFIVCEGALGLSILVMIVRSFGNDFIQSFMILRC</sequence>
<evidence type="ECO:0000256" key="4">
    <source>
        <dbReference type="ARBA" id="ARBA00022692"/>
    </source>
</evidence>
<evidence type="ECO:0000256" key="9">
    <source>
        <dbReference type="ARBA" id="ARBA00031586"/>
    </source>
</evidence>
<accession>A0A6B9VYF7</accession>
<geneLocation type="mitochondrion" evidence="12"/>
<feature type="transmembrane region" description="Helical" evidence="11">
    <location>
        <begin position="28"/>
        <end position="51"/>
    </location>
</feature>
<evidence type="ECO:0000313" key="12">
    <source>
        <dbReference type="EMBL" id="QHQ73130.1"/>
    </source>
</evidence>
<comment type="similarity">
    <text evidence="2">Belongs to the complex I subunit 4L family.</text>
</comment>
<dbReference type="Gene3D" id="1.10.287.3510">
    <property type="match status" value="1"/>
</dbReference>
<feature type="transmembrane region" description="Helical" evidence="11">
    <location>
        <begin position="57"/>
        <end position="81"/>
    </location>
</feature>
<dbReference type="EMBL" id="MK303553">
    <property type="protein sequence ID" value="QHQ73130.1"/>
    <property type="molecule type" value="Genomic_DNA"/>
</dbReference>
<keyword evidence="12" id="KW-0496">Mitochondrion</keyword>
<keyword evidence="6 11" id="KW-1133">Transmembrane helix</keyword>
<evidence type="ECO:0000256" key="6">
    <source>
        <dbReference type="ARBA" id="ARBA00022989"/>
    </source>
</evidence>
<comment type="subcellular location">
    <subcellularLocation>
        <location evidence="1">Membrane</location>
        <topology evidence="1">Multi-pass membrane protein</topology>
    </subcellularLocation>
</comment>
<dbReference type="InterPro" id="IPR039428">
    <property type="entry name" value="NUOK/Mnh_C1-like"/>
</dbReference>
<gene>
    <name evidence="12" type="primary">nad4L</name>
</gene>